<organism evidence="2 3">
    <name type="scientific">Treponema berlinense</name>
    <dbReference type="NCBI Taxonomy" id="225004"/>
    <lineage>
        <taxon>Bacteria</taxon>
        <taxon>Pseudomonadati</taxon>
        <taxon>Spirochaetota</taxon>
        <taxon>Spirochaetia</taxon>
        <taxon>Spirochaetales</taxon>
        <taxon>Treponemataceae</taxon>
        <taxon>Treponema</taxon>
    </lineage>
</organism>
<dbReference type="GeneID" id="303366463"/>
<dbReference type="Gene3D" id="3.30.980.10">
    <property type="entry name" value="Threonyl-trna Synthetase, Chain A, domain 2"/>
    <property type="match status" value="1"/>
</dbReference>
<feature type="domain" description="AAA+ ATPase" evidence="1">
    <location>
        <begin position="280"/>
        <end position="441"/>
    </location>
</feature>
<name>A0A1T4KJG2_9SPIR</name>
<dbReference type="InterPro" id="IPR027417">
    <property type="entry name" value="P-loop_NTPase"/>
</dbReference>
<keyword evidence="2" id="KW-0418">Kinase</keyword>
<dbReference type="CDD" id="cd02028">
    <property type="entry name" value="UMPK_like"/>
    <property type="match status" value="1"/>
</dbReference>
<dbReference type="Pfam" id="PF00485">
    <property type="entry name" value="PRK"/>
    <property type="match status" value="1"/>
</dbReference>
<dbReference type="SMART" id="SM00382">
    <property type="entry name" value="AAA"/>
    <property type="match status" value="1"/>
</dbReference>
<sequence>MLTLTIENKKIQCHFGTQGTELLSNFKKTSSPLMALRLNNEILPLSWRMLTDGKLEPVYLNSKDGVAVYRRTLCFILAAAVHKLFPEKRLLIGHSLGSSYYYTFDDSPAEKQQVELIKSEMRSIVQQNETIQTLITSYEAACELFEKNGLKDTRAQLEYRCVPQVTVNTLGSFSDIFQGPCSLTTGQIKFFDLLPYDEGFLLQFPSEKEPEKLGEFSDNPKIFEIYKKYKNWGKTVNVKNAADLNRLILKRKVNDFIDITETFQSQNYAKVAEQIHERKNVKVVLIAGPSSSGKTTSAKKLALHLQAFGYNPKVISLDNYYVGREKNPKDENGNYDYECLEALNIELLNQNLNDLFDGKEIKVPSYNFDLGQPYYTGETMRLAQNDILIMEGIHGLNDKLTPKVKNEFKFKIYLSALTQLNIDDHTRIPSSDNRLIRRIVRDSRFRGKSAADTIGMWQSVQKGELLHIFPFQNNADAVLNTALDYEIPVLKVYASPLLHAVKPNMPEFSEARRLLRFLDNFDQIPETYIPKQSIVREFIGGSSFHY</sequence>
<dbReference type="Proteomes" id="UP000190395">
    <property type="component" value="Unassembled WGS sequence"/>
</dbReference>
<dbReference type="OrthoDB" id="9764644at2"/>
<protein>
    <submittedName>
        <fullName evidence="2">Uridine kinase</fullName>
    </submittedName>
</protein>
<reference evidence="2 3" key="1">
    <citation type="submission" date="2017-02" db="EMBL/GenBank/DDBJ databases">
        <authorList>
            <person name="Peterson S.W."/>
        </authorList>
    </citation>
    <scope>NUCLEOTIDE SEQUENCE [LARGE SCALE GENOMIC DNA]</scope>
    <source>
        <strain evidence="2 3">ATCC BAA-909</strain>
    </source>
</reference>
<keyword evidence="2" id="KW-0808">Transferase</keyword>
<dbReference type="Gene3D" id="3.40.50.300">
    <property type="entry name" value="P-loop containing nucleotide triphosphate hydrolases"/>
    <property type="match status" value="1"/>
</dbReference>
<evidence type="ECO:0000313" key="2">
    <source>
        <dbReference type="EMBL" id="SJZ42572.1"/>
    </source>
</evidence>
<keyword evidence="3" id="KW-1185">Reference proteome</keyword>
<proteinExistence type="predicted"/>
<dbReference type="PANTHER" id="PTHR10285">
    <property type="entry name" value="URIDINE KINASE"/>
    <property type="match status" value="1"/>
</dbReference>
<dbReference type="InterPro" id="IPR006083">
    <property type="entry name" value="PRK/URK"/>
</dbReference>
<dbReference type="InterPro" id="IPR018163">
    <property type="entry name" value="Thr/Ala-tRNA-synth_IIc_edit"/>
</dbReference>
<gene>
    <name evidence="2" type="ORF">SAMN02745152_00183</name>
</gene>
<dbReference type="InterPro" id="IPR003593">
    <property type="entry name" value="AAA+_ATPase"/>
</dbReference>
<dbReference type="SUPFAM" id="SSF52540">
    <property type="entry name" value="P-loop containing nucleoside triphosphate hydrolases"/>
    <property type="match status" value="1"/>
</dbReference>
<dbReference type="EMBL" id="FUXC01000001">
    <property type="protein sequence ID" value="SJZ42572.1"/>
    <property type="molecule type" value="Genomic_DNA"/>
</dbReference>
<dbReference type="STRING" id="225004.SAMN02745152_00183"/>
<evidence type="ECO:0000259" key="1">
    <source>
        <dbReference type="SMART" id="SM00382"/>
    </source>
</evidence>
<dbReference type="GO" id="GO:0005524">
    <property type="term" value="F:ATP binding"/>
    <property type="evidence" value="ECO:0007669"/>
    <property type="project" value="InterPro"/>
</dbReference>
<dbReference type="AlphaFoldDB" id="A0A1T4KJG2"/>
<accession>A0A1T4KJG2</accession>
<dbReference type="RefSeq" id="WP_078929924.1">
    <property type="nucleotide sequence ID" value="NZ_FUXC01000001.1"/>
</dbReference>
<evidence type="ECO:0000313" key="3">
    <source>
        <dbReference type="Proteomes" id="UP000190395"/>
    </source>
</evidence>
<dbReference type="SUPFAM" id="SSF55186">
    <property type="entry name" value="ThrRS/AlaRS common domain"/>
    <property type="match status" value="1"/>
</dbReference>
<dbReference type="GO" id="GO:0016301">
    <property type="term" value="F:kinase activity"/>
    <property type="evidence" value="ECO:0007669"/>
    <property type="project" value="UniProtKB-KW"/>
</dbReference>